<dbReference type="RefSeq" id="WP_015912653.1">
    <property type="nucleotide sequence ID" value="NC_011992.1"/>
</dbReference>
<sequence>MLRFRNLASGSTGNATLVEGRSGAHTRRLLVDCGLGIRQLQWRLEAAGTAPAQLDAVFITHEHSDHVGCVLKLALRERIPVWMSEGTYDALGAPDLDGLLHVACDGVPVDMGSFCAHPFSVPHDAREPLHLRCSDGATHIGLLTDLGHAAETVVERLQGCHALLLEANHDADLLASGDYPVFLKRRIAGPRGHLPNHVSADILHAVHHPNLRHVVAAHLSARNNRPDLAQSALAQAVGWHASDIVVADPREGTPWIEASY</sequence>
<dbReference type="Proteomes" id="UP000000450">
    <property type="component" value="Chromosome"/>
</dbReference>
<reference evidence="2 3" key="1">
    <citation type="journal article" date="2010" name="J. Bacteriol.">
        <title>Completed genome sequence of the anaerobic iron-oxidizing bacterium Acidovorax ebreus strain TPSY.</title>
        <authorList>
            <person name="Byrne-Bailey K.G."/>
            <person name="Weber K.A."/>
            <person name="Chair A.H."/>
            <person name="Bose S."/>
            <person name="Knox T."/>
            <person name="Spanbauer T.L."/>
            <person name="Chertkov O."/>
            <person name="Coates J.D."/>
        </authorList>
    </citation>
    <scope>NUCLEOTIDE SEQUENCE [LARGE SCALE GENOMIC DNA]</scope>
    <source>
        <strain evidence="2 3">TPSY</strain>
    </source>
</reference>
<dbReference type="Gene3D" id="3.60.15.10">
    <property type="entry name" value="Ribonuclease Z/Hydroxyacylglutathione hydrolase-like"/>
    <property type="match status" value="1"/>
</dbReference>
<proteinExistence type="predicted"/>
<dbReference type="EMBL" id="CP001392">
    <property type="protein sequence ID" value="ACM32400.1"/>
    <property type="molecule type" value="Genomic_DNA"/>
</dbReference>
<accession>A0A9J9Q8F5</accession>
<dbReference type="InterPro" id="IPR036866">
    <property type="entry name" value="RibonucZ/Hydroxyglut_hydro"/>
</dbReference>
<evidence type="ECO:0000259" key="1">
    <source>
        <dbReference type="SMART" id="SM00849"/>
    </source>
</evidence>
<evidence type="ECO:0000313" key="2">
    <source>
        <dbReference type="EMBL" id="ACM32400.1"/>
    </source>
</evidence>
<feature type="domain" description="Metallo-beta-lactamase" evidence="1">
    <location>
        <begin position="12"/>
        <end position="218"/>
    </location>
</feature>
<gene>
    <name evidence="2" type="ordered locus">Dtpsy_0922</name>
</gene>
<dbReference type="SUPFAM" id="SSF56281">
    <property type="entry name" value="Metallo-hydrolase/oxidoreductase"/>
    <property type="match status" value="1"/>
</dbReference>
<organism evidence="2 3">
    <name type="scientific">Acidovorax ebreus (strain TPSY)</name>
    <name type="common">Diaphorobacter sp. (strain TPSY)</name>
    <dbReference type="NCBI Taxonomy" id="535289"/>
    <lineage>
        <taxon>Bacteria</taxon>
        <taxon>Pseudomonadati</taxon>
        <taxon>Pseudomonadota</taxon>
        <taxon>Betaproteobacteria</taxon>
        <taxon>Burkholderiales</taxon>
        <taxon>Comamonadaceae</taxon>
        <taxon>Diaphorobacter</taxon>
    </lineage>
</organism>
<dbReference type="AlphaFoldDB" id="A0A9J9Q8F5"/>
<evidence type="ECO:0000313" key="3">
    <source>
        <dbReference type="Proteomes" id="UP000000450"/>
    </source>
</evidence>
<dbReference type="Pfam" id="PF12706">
    <property type="entry name" value="Lactamase_B_2"/>
    <property type="match status" value="1"/>
</dbReference>
<keyword evidence="3" id="KW-1185">Reference proteome</keyword>
<dbReference type="InterPro" id="IPR001279">
    <property type="entry name" value="Metallo-B-lactamas"/>
</dbReference>
<dbReference type="PANTHER" id="PTHR47619">
    <property type="entry name" value="METALLO-HYDROLASE YYCJ-RELATED"/>
    <property type="match status" value="1"/>
</dbReference>
<dbReference type="PANTHER" id="PTHR47619:SF1">
    <property type="entry name" value="EXODEOXYRIBONUCLEASE WALJ"/>
    <property type="match status" value="1"/>
</dbReference>
<dbReference type="InterPro" id="IPR052533">
    <property type="entry name" value="WalJ/YycJ-like"/>
</dbReference>
<protein>
    <submittedName>
        <fullName evidence="2">Beta-lactamase domain protein</fullName>
    </submittedName>
</protein>
<dbReference type="SMART" id="SM00849">
    <property type="entry name" value="Lactamase_B"/>
    <property type="match status" value="1"/>
</dbReference>
<name>A0A9J9Q8F5_ACIET</name>
<dbReference type="KEGG" id="dia:Dtpsy_0922"/>